<gene>
    <name evidence="3" type="ORF">GXP70_23190</name>
</gene>
<feature type="domain" description="NAD-dependent epimerase/dehydratase" evidence="2">
    <location>
        <begin position="7"/>
        <end position="126"/>
    </location>
</feature>
<organism evidence="3 4">
    <name type="scientific">Paenibacillus lycopersici</name>
    <dbReference type="NCBI Taxonomy" id="2704462"/>
    <lineage>
        <taxon>Bacteria</taxon>
        <taxon>Bacillati</taxon>
        <taxon>Bacillota</taxon>
        <taxon>Bacilli</taxon>
        <taxon>Bacillales</taxon>
        <taxon>Paenibacillaceae</taxon>
        <taxon>Paenibacillus</taxon>
    </lineage>
</organism>
<dbReference type="KEGG" id="plyc:GXP70_23190"/>
<dbReference type="EMBL" id="CP048209">
    <property type="protein sequence ID" value="QHT62597.1"/>
    <property type="molecule type" value="Genomic_DNA"/>
</dbReference>
<dbReference type="Proteomes" id="UP000476064">
    <property type="component" value="Chromosome"/>
</dbReference>
<keyword evidence="4" id="KW-1185">Reference proteome</keyword>
<dbReference type="RefSeq" id="WP_162359029.1">
    <property type="nucleotide sequence ID" value="NZ_CP048209.1"/>
</dbReference>
<dbReference type="AlphaFoldDB" id="A0A6C0G160"/>
<evidence type="ECO:0000256" key="1">
    <source>
        <dbReference type="ARBA" id="ARBA00007637"/>
    </source>
</evidence>
<proteinExistence type="inferred from homology"/>
<accession>A0A6C0G160</accession>
<evidence type="ECO:0000313" key="3">
    <source>
        <dbReference type="EMBL" id="QHT62597.1"/>
    </source>
</evidence>
<comment type="similarity">
    <text evidence="1">Belongs to the NAD(P)-dependent epimerase/dehydratase family.</text>
</comment>
<dbReference type="Pfam" id="PF01370">
    <property type="entry name" value="Epimerase"/>
    <property type="match status" value="2"/>
</dbReference>
<dbReference type="Gene3D" id="3.40.50.720">
    <property type="entry name" value="NAD(P)-binding Rossmann-like Domain"/>
    <property type="match status" value="1"/>
</dbReference>
<evidence type="ECO:0000313" key="4">
    <source>
        <dbReference type="Proteomes" id="UP000476064"/>
    </source>
</evidence>
<dbReference type="InterPro" id="IPR036291">
    <property type="entry name" value="NAD(P)-bd_dom_sf"/>
</dbReference>
<protein>
    <submittedName>
        <fullName evidence="3">NAD(P)-dependent oxidoreductase</fullName>
    </submittedName>
</protein>
<dbReference type="InterPro" id="IPR001509">
    <property type="entry name" value="Epimerase_deHydtase"/>
</dbReference>
<dbReference type="SUPFAM" id="SSF51735">
    <property type="entry name" value="NAD(P)-binding Rossmann-fold domains"/>
    <property type="match status" value="1"/>
</dbReference>
<reference evidence="3 4" key="1">
    <citation type="submission" date="2020-01" db="EMBL/GenBank/DDBJ databases">
        <title>Paenibacillus sp. nov., isolated from tomato rhizosphere.</title>
        <authorList>
            <person name="Weon H.-Y."/>
            <person name="Lee S.A."/>
        </authorList>
    </citation>
    <scope>NUCLEOTIDE SEQUENCE [LARGE SCALE GENOMIC DNA]</scope>
    <source>
        <strain evidence="3 4">12200R-189</strain>
    </source>
</reference>
<sequence>MSRPRLLVTGAGGFCGEHACRHFAARGWHVTAAVRRLPAAGAAAEAWIGGVDAVLAGDLSSRSETEALVERAAPDYVLHLAGANAVGASWSDPAAVLQSNVMGTVHLLEGVRRLGKPCRVLVAGSMLRFPLAASAGTTGAAGGAGAVEAGAGAAGQAGTHGAPGGAGAAEAGAAGQAGMLGACDGAGVAEAGAAGPQPQHPYSLSKTMQVLVAQSWASLFGMEIIVAEPSNLIGPGRSGGLCGLLARYAAGAERAAADGAPAPAPFRFSSRSEQRDLLDVRDAIAAYEALLLAGESGRVYPVASGIMRTLEEIADAFGALALHPLRWEFGDSDAASPAPADISAALALGWSPRHALRESLQDALNAARHANP</sequence>
<evidence type="ECO:0000259" key="2">
    <source>
        <dbReference type="Pfam" id="PF01370"/>
    </source>
</evidence>
<dbReference type="PANTHER" id="PTHR43000">
    <property type="entry name" value="DTDP-D-GLUCOSE 4,6-DEHYDRATASE-RELATED"/>
    <property type="match status" value="1"/>
</dbReference>
<name>A0A6C0G160_9BACL</name>
<feature type="domain" description="NAD-dependent epimerase/dehydratase" evidence="2">
    <location>
        <begin position="194"/>
        <end position="302"/>
    </location>
</feature>